<dbReference type="Proteomes" id="UP000316443">
    <property type="component" value="Unassembled WGS sequence"/>
</dbReference>
<feature type="active site" description="Proton acceptor" evidence="3">
    <location>
        <position position="207"/>
    </location>
</feature>
<dbReference type="PANTHER" id="PTHR30244">
    <property type="entry name" value="TRANSAMINASE"/>
    <property type="match status" value="1"/>
</dbReference>
<accession>A0A551Y1U5</accession>
<keyword evidence="6" id="KW-0032">Aminotransferase</keyword>
<dbReference type="GO" id="GO:0008483">
    <property type="term" value="F:transaminase activity"/>
    <property type="evidence" value="ECO:0007669"/>
    <property type="project" value="UniProtKB-KW"/>
</dbReference>
<organism evidence="6 7">
    <name type="scientific">Microcystis aeruginosa Ma_QC_C_20070703_M131</name>
    <dbReference type="NCBI Taxonomy" id="2486263"/>
    <lineage>
        <taxon>Bacteria</taxon>
        <taxon>Bacillati</taxon>
        <taxon>Cyanobacteriota</taxon>
        <taxon>Cyanophyceae</taxon>
        <taxon>Oscillatoriophycideae</taxon>
        <taxon>Chroococcales</taxon>
        <taxon>Microcystaceae</taxon>
        <taxon>Microcystis</taxon>
    </lineage>
</organism>
<gene>
    <name evidence="6" type="ORF">EWV85_10215</name>
</gene>
<evidence type="ECO:0000256" key="5">
    <source>
        <dbReference type="RuleBase" id="RU004508"/>
    </source>
</evidence>
<evidence type="ECO:0000256" key="2">
    <source>
        <dbReference type="ARBA" id="ARBA00037999"/>
    </source>
</evidence>
<sequence>MVTQTHSSKSNLDDLAIFGGSPSFSEPLHVGRPNIGNRENLLERINDLLDRKWLSNNGRYVQEFESRLAEHLGVKHCIATSNGTIALELAIRACDLKGEVIVPSFTFIATAHALQWQEITPVFCDIDPKNHILNPYRVEAMITPCTTGIIGVHLWGQACDVGNLTEIAQKHQLKLLFDASHAFGCSYNGQMIGNFGDAEVFSFHATKFINTFEGGAIATNNDELAQKIRLMKNFGFAGYDNVVYIGTNGKMSEIAAAMGVTSLESMDEFIEVNYRNYKTYQQELENIAGVSLLPYNGYEKCNYQYIVLEVEEDITGVSRDNLLKILHAENIIARRYFYPGCHRMEPYRSYFPHAGLLLPETEKLTQKILILPTGTSIAETEIRQICRVLQLSIANAKLLNQKIQEIALLPEPQPIKP</sequence>
<evidence type="ECO:0000256" key="4">
    <source>
        <dbReference type="PIRSR" id="PIRSR000390-2"/>
    </source>
</evidence>
<dbReference type="InterPro" id="IPR015422">
    <property type="entry name" value="PyrdxlP-dep_Trfase_small"/>
</dbReference>
<proteinExistence type="inferred from homology"/>
<evidence type="ECO:0000256" key="3">
    <source>
        <dbReference type="PIRSR" id="PIRSR000390-1"/>
    </source>
</evidence>
<dbReference type="SUPFAM" id="SSF53383">
    <property type="entry name" value="PLP-dependent transferases"/>
    <property type="match status" value="1"/>
</dbReference>
<protein>
    <submittedName>
        <fullName evidence="6">dTDP-4-dehydro-6-deoxyglucose aminotransferase</fullName>
    </submittedName>
</protein>
<keyword evidence="6" id="KW-0808">Transferase</keyword>
<dbReference type="EMBL" id="SFCA01000103">
    <property type="protein sequence ID" value="TRT54927.1"/>
    <property type="molecule type" value="Genomic_DNA"/>
</dbReference>
<evidence type="ECO:0000256" key="1">
    <source>
        <dbReference type="ARBA" id="ARBA00022898"/>
    </source>
</evidence>
<dbReference type="Gene3D" id="3.40.640.10">
    <property type="entry name" value="Type I PLP-dependent aspartate aminotransferase-like (Major domain)"/>
    <property type="match status" value="1"/>
</dbReference>
<dbReference type="InterPro" id="IPR000653">
    <property type="entry name" value="DegT/StrS_aminotransferase"/>
</dbReference>
<keyword evidence="1 4" id="KW-0663">Pyridoxal phosphate</keyword>
<comment type="caution">
    <text evidence="6">The sequence shown here is derived from an EMBL/GenBank/DDBJ whole genome shotgun (WGS) entry which is preliminary data.</text>
</comment>
<dbReference type="InterPro" id="IPR015421">
    <property type="entry name" value="PyrdxlP-dep_Trfase_major"/>
</dbReference>
<feature type="modified residue" description="N6-(pyridoxal phosphate)lysine" evidence="4">
    <location>
        <position position="207"/>
    </location>
</feature>
<reference evidence="6 7" key="1">
    <citation type="submission" date="2019-01" db="EMBL/GenBank/DDBJ databases">
        <title>Coherence of Microcystis species and biogeography revealed through population genomics.</title>
        <authorList>
            <person name="Perez-Carrascal O.M."/>
            <person name="Terrat Y."/>
            <person name="Giani A."/>
            <person name="Fortin N."/>
            <person name="Tromas N."/>
            <person name="Shapiro B.J."/>
        </authorList>
    </citation>
    <scope>NUCLEOTIDE SEQUENCE [LARGE SCALE GENOMIC DNA]</scope>
    <source>
        <strain evidence="6">Ma_QC_C_20070703_M131</strain>
    </source>
</reference>
<dbReference type="Pfam" id="PF01041">
    <property type="entry name" value="DegT_DnrJ_EryC1"/>
    <property type="match status" value="1"/>
</dbReference>
<evidence type="ECO:0000313" key="7">
    <source>
        <dbReference type="Proteomes" id="UP000316443"/>
    </source>
</evidence>
<evidence type="ECO:0000313" key="6">
    <source>
        <dbReference type="EMBL" id="TRT54927.1"/>
    </source>
</evidence>
<dbReference type="GO" id="GO:0030170">
    <property type="term" value="F:pyridoxal phosphate binding"/>
    <property type="evidence" value="ECO:0007669"/>
    <property type="project" value="TreeGrafter"/>
</dbReference>
<dbReference type="Gene3D" id="3.90.1150.10">
    <property type="entry name" value="Aspartate Aminotransferase, domain 1"/>
    <property type="match status" value="1"/>
</dbReference>
<dbReference type="InterPro" id="IPR015424">
    <property type="entry name" value="PyrdxlP-dep_Trfase"/>
</dbReference>
<dbReference type="PANTHER" id="PTHR30244:SF9">
    <property type="entry name" value="PROTEIN RV3402C"/>
    <property type="match status" value="1"/>
</dbReference>
<dbReference type="PIRSF" id="PIRSF000390">
    <property type="entry name" value="PLP_StrS"/>
    <property type="match status" value="1"/>
</dbReference>
<dbReference type="AlphaFoldDB" id="A0A551Y1U5"/>
<name>A0A551Y1U5_MICAE</name>
<dbReference type="CDD" id="cd00616">
    <property type="entry name" value="AHBA_syn"/>
    <property type="match status" value="1"/>
</dbReference>
<comment type="similarity">
    <text evidence="2 5">Belongs to the DegT/DnrJ/EryC1 family.</text>
</comment>
<dbReference type="GO" id="GO:0000271">
    <property type="term" value="P:polysaccharide biosynthetic process"/>
    <property type="evidence" value="ECO:0007669"/>
    <property type="project" value="TreeGrafter"/>
</dbReference>